<dbReference type="InterPro" id="IPR017441">
    <property type="entry name" value="Protein_kinase_ATP_BS"/>
</dbReference>
<feature type="binding site" evidence="12">
    <location>
        <position position="100"/>
    </location>
    <ligand>
        <name>ATP</name>
        <dbReference type="ChEBI" id="CHEBI:30616"/>
    </ligand>
</feature>
<comment type="catalytic activity">
    <reaction evidence="10">
        <text>L-threonyl-[protein] + ATP = O-phospho-L-threonyl-[protein] + ADP + H(+)</text>
        <dbReference type="Rhea" id="RHEA:46608"/>
        <dbReference type="Rhea" id="RHEA-COMP:11060"/>
        <dbReference type="Rhea" id="RHEA-COMP:11605"/>
        <dbReference type="ChEBI" id="CHEBI:15378"/>
        <dbReference type="ChEBI" id="CHEBI:30013"/>
        <dbReference type="ChEBI" id="CHEBI:30616"/>
        <dbReference type="ChEBI" id="CHEBI:61977"/>
        <dbReference type="ChEBI" id="CHEBI:456216"/>
        <dbReference type="EC" id="2.7.11.1"/>
    </reaction>
</comment>
<proteinExistence type="predicted"/>
<evidence type="ECO:0000256" key="2">
    <source>
        <dbReference type="ARBA" id="ARBA00022527"/>
    </source>
</evidence>
<evidence type="ECO:0000313" key="15">
    <source>
        <dbReference type="EMBL" id="GMR50981.1"/>
    </source>
</evidence>
<gene>
    <name evidence="15" type="ORF">PMAYCL1PPCAC_21176</name>
</gene>
<evidence type="ECO:0000256" key="8">
    <source>
        <dbReference type="ARBA" id="ARBA00022842"/>
    </source>
</evidence>
<keyword evidence="4" id="KW-0479">Metal-binding</keyword>
<dbReference type="InterPro" id="IPR011009">
    <property type="entry name" value="Kinase-like_dom_sf"/>
</dbReference>
<dbReference type="Proteomes" id="UP001328107">
    <property type="component" value="Unassembled WGS sequence"/>
</dbReference>
<evidence type="ECO:0000256" key="10">
    <source>
        <dbReference type="ARBA" id="ARBA00047899"/>
    </source>
</evidence>
<feature type="region of interest" description="Disordered" evidence="13">
    <location>
        <begin position="348"/>
        <end position="371"/>
    </location>
</feature>
<evidence type="ECO:0000256" key="12">
    <source>
        <dbReference type="PROSITE-ProRule" id="PRU10141"/>
    </source>
</evidence>
<keyword evidence="9" id="KW-0131">Cell cycle</keyword>
<keyword evidence="7 12" id="KW-0067">ATP-binding</keyword>
<dbReference type="Gene3D" id="1.10.510.10">
    <property type="entry name" value="Transferase(Phosphotransferase) domain 1"/>
    <property type="match status" value="1"/>
</dbReference>
<dbReference type="PANTHER" id="PTHR11042">
    <property type="entry name" value="EUKARYOTIC TRANSLATION INITIATION FACTOR 2-ALPHA KINASE EIF2-ALPHA KINASE -RELATED"/>
    <property type="match status" value="1"/>
</dbReference>
<reference evidence="16" key="1">
    <citation type="submission" date="2022-10" db="EMBL/GenBank/DDBJ databases">
        <title>Genome assembly of Pristionchus species.</title>
        <authorList>
            <person name="Yoshida K."/>
            <person name="Sommer R.J."/>
        </authorList>
    </citation>
    <scope>NUCLEOTIDE SEQUENCE [LARGE SCALE GENOMIC DNA]</scope>
    <source>
        <strain evidence="16">RS5460</strain>
    </source>
</reference>
<dbReference type="GO" id="GO:0046872">
    <property type="term" value="F:metal ion binding"/>
    <property type="evidence" value="ECO:0007669"/>
    <property type="project" value="UniProtKB-KW"/>
</dbReference>
<feature type="non-terminal residue" evidence="15">
    <location>
        <position position="1"/>
    </location>
</feature>
<keyword evidence="16" id="KW-1185">Reference proteome</keyword>
<dbReference type="Pfam" id="PF00069">
    <property type="entry name" value="Pkinase"/>
    <property type="match status" value="1"/>
</dbReference>
<organism evidence="15 16">
    <name type="scientific">Pristionchus mayeri</name>
    <dbReference type="NCBI Taxonomy" id="1317129"/>
    <lineage>
        <taxon>Eukaryota</taxon>
        <taxon>Metazoa</taxon>
        <taxon>Ecdysozoa</taxon>
        <taxon>Nematoda</taxon>
        <taxon>Chromadorea</taxon>
        <taxon>Rhabditida</taxon>
        <taxon>Rhabditina</taxon>
        <taxon>Diplogasteromorpha</taxon>
        <taxon>Diplogasteroidea</taxon>
        <taxon>Neodiplogasteridae</taxon>
        <taxon>Pristionchus</taxon>
    </lineage>
</organism>
<evidence type="ECO:0000256" key="13">
    <source>
        <dbReference type="SAM" id="MobiDB-lite"/>
    </source>
</evidence>
<evidence type="ECO:0000256" key="9">
    <source>
        <dbReference type="ARBA" id="ARBA00023306"/>
    </source>
</evidence>
<dbReference type="GO" id="GO:0051321">
    <property type="term" value="P:meiotic cell cycle"/>
    <property type="evidence" value="ECO:0007669"/>
    <property type="project" value="TreeGrafter"/>
</dbReference>
<evidence type="ECO:0000256" key="5">
    <source>
        <dbReference type="ARBA" id="ARBA00022741"/>
    </source>
</evidence>
<dbReference type="EC" id="2.7.11.1" evidence="1"/>
<dbReference type="SMART" id="SM00220">
    <property type="entry name" value="S_TKc"/>
    <property type="match status" value="1"/>
</dbReference>
<keyword evidence="6" id="KW-0418">Kinase</keyword>
<evidence type="ECO:0000259" key="14">
    <source>
        <dbReference type="PROSITE" id="PS50011"/>
    </source>
</evidence>
<evidence type="ECO:0000256" key="11">
    <source>
        <dbReference type="ARBA" id="ARBA00048679"/>
    </source>
</evidence>
<feature type="region of interest" description="Disordered" evidence="13">
    <location>
        <begin position="1"/>
        <end position="50"/>
    </location>
</feature>
<name>A0AAN5CUP4_9BILA</name>
<dbReference type="PROSITE" id="PS50011">
    <property type="entry name" value="PROTEIN_KINASE_DOM"/>
    <property type="match status" value="1"/>
</dbReference>
<dbReference type="EMBL" id="BTRK01000005">
    <property type="protein sequence ID" value="GMR50981.1"/>
    <property type="molecule type" value="Genomic_DNA"/>
</dbReference>
<protein>
    <recommendedName>
        <fullName evidence="1">non-specific serine/threonine protein kinase</fullName>
        <ecNumber evidence="1">2.7.11.1</ecNumber>
    </recommendedName>
</protein>
<comment type="catalytic activity">
    <reaction evidence="11">
        <text>L-seryl-[protein] + ATP = O-phospho-L-seryl-[protein] + ADP + H(+)</text>
        <dbReference type="Rhea" id="RHEA:17989"/>
        <dbReference type="Rhea" id="RHEA-COMP:9863"/>
        <dbReference type="Rhea" id="RHEA-COMP:11604"/>
        <dbReference type="ChEBI" id="CHEBI:15378"/>
        <dbReference type="ChEBI" id="CHEBI:29999"/>
        <dbReference type="ChEBI" id="CHEBI:30616"/>
        <dbReference type="ChEBI" id="CHEBI:83421"/>
        <dbReference type="ChEBI" id="CHEBI:456216"/>
        <dbReference type="EC" id="2.7.11.1"/>
    </reaction>
</comment>
<evidence type="ECO:0000256" key="4">
    <source>
        <dbReference type="ARBA" id="ARBA00022723"/>
    </source>
</evidence>
<dbReference type="InterPro" id="IPR050339">
    <property type="entry name" value="CC_SR_Kinase"/>
</dbReference>
<dbReference type="InterPro" id="IPR000719">
    <property type="entry name" value="Prot_kinase_dom"/>
</dbReference>
<feature type="compositionally biased region" description="Basic and acidic residues" evidence="13">
    <location>
        <begin position="14"/>
        <end position="25"/>
    </location>
</feature>
<dbReference type="SUPFAM" id="SSF56112">
    <property type="entry name" value="Protein kinase-like (PK-like)"/>
    <property type="match status" value="1"/>
</dbReference>
<evidence type="ECO:0000256" key="3">
    <source>
        <dbReference type="ARBA" id="ARBA00022679"/>
    </source>
</evidence>
<keyword evidence="5 12" id="KW-0547">Nucleotide-binding</keyword>
<feature type="domain" description="Protein kinase" evidence="14">
    <location>
        <begin position="71"/>
        <end position="324"/>
    </location>
</feature>
<dbReference type="GO" id="GO:0004674">
    <property type="term" value="F:protein serine/threonine kinase activity"/>
    <property type="evidence" value="ECO:0007669"/>
    <property type="project" value="UniProtKB-KW"/>
</dbReference>
<evidence type="ECO:0000256" key="6">
    <source>
        <dbReference type="ARBA" id="ARBA00022777"/>
    </source>
</evidence>
<evidence type="ECO:0000256" key="1">
    <source>
        <dbReference type="ARBA" id="ARBA00012513"/>
    </source>
</evidence>
<keyword evidence="2" id="KW-0723">Serine/threonine-protein kinase</keyword>
<evidence type="ECO:0000256" key="7">
    <source>
        <dbReference type="ARBA" id="ARBA00022840"/>
    </source>
</evidence>
<dbReference type="GO" id="GO:0110031">
    <property type="term" value="P:negative regulation of G2/MI transition of meiotic cell cycle"/>
    <property type="evidence" value="ECO:0007669"/>
    <property type="project" value="TreeGrafter"/>
</dbReference>
<comment type="caution">
    <text evidence="15">The sequence shown here is derived from an EMBL/GenBank/DDBJ whole genome shotgun (WGS) entry which is preliminary data.</text>
</comment>
<keyword evidence="3" id="KW-0808">Transferase</keyword>
<evidence type="ECO:0000313" key="16">
    <source>
        <dbReference type="Proteomes" id="UP001328107"/>
    </source>
</evidence>
<dbReference type="PANTHER" id="PTHR11042:SF183">
    <property type="entry name" value="MEMBRANE-ASSOCIATED TYROSINE- AND THREONINE-SPECIFIC CDC2-INHIBITORY KINASE"/>
    <property type="match status" value="1"/>
</dbReference>
<accession>A0AAN5CUP4</accession>
<dbReference type="GO" id="GO:0005737">
    <property type="term" value="C:cytoplasm"/>
    <property type="evidence" value="ECO:0007669"/>
    <property type="project" value="TreeGrafter"/>
</dbReference>
<sequence>RIAQMTIFRTPEAPSKRDSCRFKDKAPKRRKIDLSSPTPSPPPEDDMQVESIPAPAPELRVPPLSHLGNNFKSSMKLGTGCFGEVWKVSAVHIKREFALKVSTVDKTKVKTGHNFNRDHLREVAVHKSLSYHPHIVTYMQSWREDNTVYLLMELCEGSVDDYWKECGITPKEIAVMTNDMLRALKHLAASNIGHFDVKPANILKHKAIFKLADFTVATPIHEIQGDREFGEGRYAAPEMLNDDFTLKADIYSLGLSIAQVSVPSSSPLTEEEWECLKVEERLPPRIEQALSFGLPEKVGSMLRRDPASRPSAADLLQGTMNEVLEIAAGARDAEKLKLQLFKLRSRHSLPSGIDSPPNSPRDPEGDEPIFDTDKGFFVMPASLHKRLTLSEKRMPGNRLEF</sequence>
<dbReference type="PROSITE" id="PS00107">
    <property type="entry name" value="PROTEIN_KINASE_ATP"/>
    <property type="match status" value="1"/>
</dbReference>
<dbReference type="AlphaFoldDB" id="A0AAN5CUP4"/>
<dbReference type="GO" id="GO:0005634">
    <property type="term" value="C:nucleus"/>
    <property type="evidence" value="ECO:0007669"/>
    <property type="project" value="TreeGrafter"/>
</dbReference>
<keyword evidence="8" id="KW-0460">Magnesium</keyword>
<dbReference type="GO" id="GO:0005524">
    <property type="term" value="F:ATP binding"/>
    <property type="evidence" value="ECO:0007669"/>
    <property type="project" value="UniProtKB-UniRule"/>
</dbReference>